<evidence type="ECO:0000256" key="5">
    <source>
        <dbReference type="ARBA" id="ARBA00023253"/>
    </source>
</evidence>
<dbReference type="Gene3D" id="3.40.50.11350">
    <property type="match status" value="1"/>
</dbReference>
<evidence type="ECO:0000256" key="7">
    <source>
        <dbReference type="ARBA" id="ARBA00025803"/>
    </source>
</evidence>
<evidence type="ECO:0000256" key="3">
    <source>
        <dbReference type="ARBA" id="ARBA00022679"/>
    </source>
</evidence>
<dbReference type="InterPro" id="IPR019378">
    <property type="entry name" value="GDP-Fuc_O-FucTrfase"/>
</dbReference>
<keyword evidence="4" id="KW-0256">Endoplasmic reticulum</keyword>
<evidence type="ECO:0000313" key="12">
    <source>
        <dbReference type="Proteomes" id="UP000076842"/>
    </source>
</evidence>
<comment type="subcellular location">
    <subcellularLocation>
        <location evidence="1">Endoplasmic reticulum</location>
    </subcellularLocation>
</comment>
<dbReference type="GO" id="GO:0006004">
    <property type="term" value="P:fucose metabolic process"/>
    <property type="evidence" value="ECO:0007669"/>
    <property type="project" value="UniProtKB-KW"/>
</dbReference>
<comment type="pathway">
    <text evidence="2">Protein modification; protein glycosylation.</text>
</comment>
<evidence type="ECO:0000256" key="4">
    <source>
        <dbReference type="ARBA" id="ARBA00022824"/>
    </source>
</evidence>
<proteinExistence type="inferred from homology"/>
<dbReference type="PANTHER" id="PTHR13398:SF0">
    <property type="entry name" value="GDP-FUCOSE PROTEIN O-FUCOSYLTRANSFERASE 2"/>
    <property type="match status" value="1"/>
</dbReference>
<keyword evidence="10" id="KW-1133">Transmembrane helix</keyword>
<feature type="region of interest" description="Disordered" evidence="9">
    <location>
        <begin position="25"/>
        <end position="89"/>
    </location>
</feature>
<feature type="transmembrane region" description="Helical" evidence="10">
    <location>
        <begin position="98"/>
        <end position="117"/>
    </location>
</feature>
<evidence type="ECO:0000256" key="1">
    <source>
        <dbReference type="ARBA" id="ARBA00004240"/>
    </source>
</evidence>
<accession>A0A165K521</accession>
<dbReference type="PANTHER" id="PTHR13398">
    <property type="entry name" value="GDP-FUCOSE PROTEIN O-FUCOSYLTRANSFERASE 2"/>
    <property type="match status" value="1"/>
</dbReference>
<dbReference type="Pfam" id="PF10250">
    <property type="entry name" value="O-FucT"/>
    <property type="match status" value="1"/>
</dbReference>
<comment type="similarity">
    <text evidence="7">Belongs to the glycosyltransferase 68 family.</text>
</comment>
<dbReference type="GO" id="GO:0046922">
    <property type="term" value="F:peptide-O-fucosyltransferase activity"/>
    <property type="evidence" value="ECO:0007669"/>
    <property type="project" value="InterPro"/>
</dbReference>
<dbReference type="InterPro" id="IPR045130">
    <property type="entry name" value="OFUT2-like"/>
</dbReference>
<dbReference type="EMBL" id="KV423915">
    <property type="protein sequence ID" value="KZT62692.1"/>
    <property type="molecule type" value="Genomic_DNA"/>
</dbReference>
<keyword evidence="5" id="KW-0294">Fucose metabolism</keyword>
<sequence>MSSATAGGLYTVDAASTSMSNLHLHPYGASSPGPRKYSGGELEPLRRSPSPNIAPITITRPTSSMPLRRTTSPMPQRPASPLDFPSSGRRSFRPRRRLLQLVACIALFCALAVILSVDQRHVQKYIPAAPTNLKFYGWQRKRPKTASEGALRMQGQKSSFRTNLRTDKKYITAWYHAGWTNDVMMAFNLIHLAKMTGRIPILPPFPPDNAHLVGGHGLSAGFITFSQIFDLPRLAHEIGTPIVEMHELKSMQPHTIRIFGVEEGLLEEPPETDVIGCWSTWLTTCDDGCIHARAAEEPGVYMLNVHYTPIPPSFRRAMPWEPISFENISNIAQPQPNPLSQYYLQPSNELKEFVKQKHIPMADPKPDEHIACFDFLYFISETGLEVHQEYTGRTSAGRWGGAWGSVGRYARWNPDLEEIAKGYLRRAFKVTDRPGASIPPFIGIHIRRGDFAKLCPHDRPECLPTVADHVERIELIKGNLTERLGYAPERYLMTTDETDKGFLYEAVRAGWTLIDHEREQTVDKYGMWYPTLLDSVMLSLSTGFLGTSTSTLSIMARRRVEDWNNGFGLFQPHPAGMGPQFDD</sequence>
<dbReference type="AlphaFoldDB" id="A0A165K521"/>
<dbReference type="GO" id="GO:0005783">
    <property type="term" value="C:endoplasmic reticulum"/>
    <property type="evidence" value="ECO:0007669"/>
    <property type="project" value="UniProtKB-SubCell"/>
</dbReference>
<evidence type="ECO:0000256" key="6">
    <source>
        <dbReference type="ARBA" id="ARBA00023277"/>
    </source>
</evidence>
<keyword evidence="3" id="KW-0808">Transferase</keyword>
<feature type="compositionally biased region" description="Polar residues" evidence="9">
    <location>
        <begin position="59"/>
        <end position="74"/>
    </location>
</feature>
<dbReference type="STRING" id="1353952.A0A165K521"/>
<evidence type="ECO:0000313" key="11">
    <source>
        <dbReference type="EMBL" id="KZT62692.1"/>
    </source>
</evidence>
<dbReference type="CDD" id="cd11296">
    <property type="entry name" value="O-FucT_like"/>
    <property type="match status" value="1"/>
</dbReference>
<keyword evidence="10" id="KW-0472">Membrane</keyword>
<evidence type="ECO:0000256" key="2">
    <source>
        <dbReference type="ARBA" id="ARBA00004922"/>
    </source>
</evidence>
<reference evidence="11 12" key="1">
    <citation type="journal article" date="2016" name="Mol. Biol. Evol.">
        <title>Comparative Genomics of Early-Diverging Mushroom-Forming Fungi Provides Insights into the Origins of Lignocellulose Decay Capabilities.</title>
        <authorList>
            <person name="Nagy L.G."/>
            <person name="Riley R."/>
            <person name="Tritt A."/>
            <person name="Adam C."/>
            <person name="Daum C."/>
            <person name="Floudas D."/>
            <person name="Sun H."/>
            <person name="Yadav J.S."/>
            <person name="Pangilinan J."/>
            <person name="Larsson K.H."/>
            <person name="Matsuura K."/>
            <person name="Barry K."/>
            <person name="Labutti K."/>
            <person name="Kuo R."/>
            <person name="Ohm R.A."/>
            <person name="Bhattacharya S.S."/>
            <person name="Shirouzu T."/>
            <person name="Yoshinaga Y."/>
            <person name="Martin F.M."/>
            <person name="Grigoriev I.V."/>
            <person name="Hibbett D.S."/>
        </authorList>
    </citation>
    <scope>NUCLEOTIDE SEQUENCE [LARGE SCALE GENOMIC DNA]</scope>
    <source>
        <strain evidence="11 12">HHB12733</strain>
    </source>
</reference>
<evidence type="ECO:0000256" key="9">
    <source>
        <dbReference type="SAM" id="MobiDB-lite"/>
    </source>
</evidence>
<dbReference type="OrthoDB" id="423313at2759"/>
<keyword evidence="6" id="KW-0119">Carbohydrate metabolism</keyword>
<name>A0A165K521_9BASI</name>
<gene>
    <name evidence="11" type="ORF">CALCODRAFT_489694</name>
</gene>
<evidence type="ECO:0000256" key="10">
    <source>
        <dbReference type="SAM" id="Phobius"/>
    </source>
</evidence>
<keyword evidence="10" id="KW-0812">Transmembrane</keyword>
<keyword evidence="12" id="KW-1185">Reference proteome</keyword>
<dbReference type="Proteomes" id="UP000076842">
    <property type="component" value="Unassembled WGS sequence"/>
</dbReference>
<evidence type="ECO:0000256" key="8">
    <source>
        <dbReference type="ARBA" id="ARBA00026232"/>
    </source>
</evidence>
<organism evidence="11 12">
    <name type="scientific">Calocera cornea HHB12733</name>
    <dbReference type="NCBI Taxonomy" id="1353952"/>
    <lineage>
        <taxon>Eukaryota</taxon>
        <taxon>Fungi</taxon>
        <taxon>Dikarya</taxon>
        <taxon>Basidiomycota</taxon>
        <taxon>Agaricomycotina</taxon>
        <taxon>Dacrymycetes</taxon>
        <taxon>Dacrymycetales</taxon>
        <taxon>Dacrymycetaceae</taxon>
        <taxon>Calocera</taxon>
    </lineage>
</organism>
<dbReference type="InParanoid" id="A0A165K521"/>
<protein>
    <recommendedName>
        <fullName evidence="8">GDP-fucose protein O-fucosyltransferase 2</fullName>
    </recommendedName>
</protein>